<protein>
    <submittedName>
        <fullName evidence="1">Uncharacterized protein</fullName>
    </submittedName>
</protein>
<feature type="non-terminal residue" evidence="1">
    <location>
        <position position="1"/>
    </location>
</feature>
<dbReference type="Proteomes" id="UP000011080">
    <property type="component" value="Unassembled WGS sequence"/>
</dbReference>
<sequence length="220" mass="25499">LEGKTVNDTIWQEPSKSENDSHMRRLCQLKDLNEDDFLSSHNAHTLQGKKLQHISYQVIIYILKYMYEIFNLYSHIITVLMEKNSDDPVESIGTLKRLQKLVWTKKARVPSLNEMKPTSINLQDEDETLISCMKLAKSQEKKVNVNARGKEGMEIRLDSISPSLARSSASNGCSLAEMLSHNEGEFQMWNNWKPFPENPLWTYVDFQIDQTGLWDNCFHC</sequence>
<organism evidence="1 2">
    <name type="scientific">Bos mutus</name>
    <name type="common">wild yak</name>
    <dbReference type="NCBI Taxonomy" id="72004"/>
    <lineage>
        <taxon>Eukaryota</taxon>
        <taxon>Metazoa</taxon>
        <taxon>Chordata</taxon>
        <taxon>Craniata</taxon>
        <taxon>Vertebrata</taxon>
        <taxon>Euteleostomi</taxon>
        <taxon>Mammalia</taxon>
        <taxon>Eutheria</taxon>
        <taxon>Laurasiatheria</taxon>
        <taxon>Artiodactyla</taxon>
        <taxon>Ruminantia</taxon>
        <taxon>Pecora</taxon>
        <taxon>Bovidae</taxon>
        <taxon>Bovinae</taxon>
        <taxon>Bos</taxon>
    </lineage>
</organism>
<proteinExistence type="predicted"/>
<dbReference type="EMBL" id="JH882384">
    <property type="protein sequence ID" value="ELR49681.1"/>
    <property type="molecule type" value="Genomic_DNA"/>
</dbReference>
<evidence type="ECO:0000313" key="2">
    <source>
        <dbReference type="Proteomes" id="UP000011080"/>
    </source>
</evidence>
<dbReference type="AlphaFoldDB" id="L8I0P6"/>
<name>L8I0P6_9CETA</name>
<accession>L8I0P6</accession>
<evidence type="ECO:0000313" key="1">
    <source>
        <dbReference type="EMBL" id="ELR49681.1"/>
    </source>
</evidence>
<reference evidence="1 2" key="1">
    <citation type="journal article" date="2012" name="Nat. Genet.">
        <title>The yak genome and adaptation to life at high altitude.</title>
        <authorList>
            <person name="Qiu Q."/>
            <person name="Zhang G."/>
            <person name="Ma T."/>
            <person name="Qian W."/>
            <person name="Wang J."/>
            <person name="Ye Z."/>
            <person name="Cao C."/>
            <person name="Hu Q."/>
            <person name="Kim J."/>
            <person name="Larkin D.M."/>
            <person name="Auvil L."/>
            <person name="Capitanu B."/>
            <person name="Ma J."/>
            <person name="Lewin H.A."/>
            <person name="Qian X."/>
            <person name="Lang Y."/>
            <person name="Zhou R."/>
            <person name="Wang L."/>
            <person name="Wang K."/>
            <person name="Xia J."/>
            <person name="Liao S."/>
            <person name="Pan S."/>
            <person name="Lu X."/>
            <person name="Hou H."/>
            <person name="Wang Y."/>
            <person name="Zang X."/>
            <person name="Yin Y."/>
            <person name="Ma H."/>
            <person name="Zhang J."/>
            <person name="Wang Z."/>
            <person name="Zhang Y."/>
            <person name="Zhang D."/>
            <person name="Yonezawa T."/>
            <person name="Hasegawa M."/>
            <person name="Zhong Y."/>
            <person name="Liu W."/>
            <person name="Zhang Y."/>
            <person name="Huang Z."/>
            <person name="Zhang S."/>
            <person name="Long R."/>
            <person name="Yang H."/>
            <person name="Wang J."/>
            <person name="Lenstra J.A."/>
            <person name="Cooper D.N."/>
            <person name="Wu Y."/>
            <person name="Wang J."/>
            <person name="Shi P."/>
            <person name="Wang J."/>
            <person name="Liu J."/>
        </authorList>
    </citation>
    <scope>NUCLEOTIDE SEQUENCE [LARGE SCALE GENOMIC DNA]</scope>
    <source>
        <strain evidence="2">yakQH1</strain>
    </source>
</reference>
<feature type="non-terminal residue" evidence="1">
    <location>
        <position position="220"/>
    </location>
</feature>
<gene>
    <name evidence="1" type="ORF">M91_05629</name>
</gene>